<evidence type="ECO:0000313" key="4">
    <source>
        <dbReference type="Proteomes" id="UP000185604"/>
    </source>
</evidence>
<accession>A0A7Z0WY78</accession>
<proteinExistence type="predicted"/>
<keyword evidence="1" id="KW-0812">Transmembrane</keyword>
<dbReference type="Proteomes" id="UP001216709">
    <property type="component" value="Unassembled WGS sequence"/>
</dbReference>
<dbReference type="Proteomes" id="UP000185604">
    <property type="component" value="Unassembled WGS sequence"/>
</dbReference>
<feature type="transmembrane region" description="Helical" evidence="1">
    <location>
        <begin position="37"/>
        <end position="56"/>
    </location>
</feature>
<dbReference type="GeneID" id="56669997"/>
<comment type="caution">
    <text evidence="3">The sequence shown here is derived from an EMBL/GenBank/DDBJ whole genome shotgun (WGS) entry which is preliminary data.</text>
</comment>
<reference evidence="3 4" key="1">
    <citation type="journal article" date="2016" name="Front. Microbiol.">
        <title>High-Level Heat Resistance of Spores of Bacillus amyloliquefaciens and Bacillus licheniformis Results from the Presence of a spoVA Operon in a Tn1546 Transposon.</title>
        <authorList>
            <person name="Berendsen E.M."/>
            <person name="Koning R.A."/>
            <person name="Boekhorst J."/>
            <person name="de Jong A."/>
            <person name="Kuipers O.P."/>
            <person name="Wells-Bennik M.H."/>
        </authorList>
    </citation>
    <scope>NUCLEOTIDE SEQUENCE [LARGE SCALE GENOMIC DNA]</scope>
    <source>
        <strain evidence="3 4">B4121</strain>
    </source>
</reference>
<name>A0A7Z0WY78_9BACI</name>
<dbReference type="EMBL" id="JARAFO010000075">
    <property type="protein sequence ID" value="MDE1453957.1"/>
    <property type="molecule type" value="Genomic_DNA"/>
</dbReference>
<dbReference type="AlphaFoldDB" id="A0A7Z0WY78"/>
<sequence>MNMKRSRIRRLALIFAAMAAGLASRKAADMLPDIVNAYLGDALWALMIFFGAGFLFKNAKTASVALIALAFCFLIECSQLYHAPWIDDIRAVPLGGLILGYGFLWSDLLAYVLGVSAGAVGEVLFRKRKRQP</sequence>
<keyword evidence="1" id="KW-0472">Membrane</keyword>
<protein>
    <submittedName>
        <fullName evidence="2">DUF2809 domain-containing protein</fullName>
    </submittedName>
    <submittedName>
        <fullName evidence="3">Putative membrane protein</fullName>
    </submittedName>
</protein>
<dbReference type="EMBL" id="LKPO01000013">
    <property type="protein sequence ID" value="OLF93790.1"/>
    <property type="molecule type" value="Genomic_DNA"/>
</dbReference>
<evidence type="ECO:0000256" key="1">
    <source>
        <dbReference type="SAM" id="Phobius"/>
    </source>
</evidence>
<keyword evidence="1" id="KW-1133">Transmembrane helix</keyword>
<feature type="transmembrane region" description="Helical" evidence="1">
    <location>
        <begin position="103"/>
        <end position="125"/>
    </location>
</feature>
<gene>
    <name evidence="3" type="ORF">B4121_2160</name>
    <name evidence="2" type="ORF">PVN32_17500</name>
</gene>
<feature type="transmembrane region" description="Helical" evidence="1">
    <location>
        <begin position="63"/>
        <end position="83"/>
    </location>
</feature>
<dbReference type="Pfam" id="PF10990">
    <property type="entry name" value="DUF2809"/>
    <property type="match status" value="1"/>
</dbReference>
<dbReference type="InterPro" id="IPR021257">
    <property type="entry name" value="DUF2809"/>
</dbReference>
<reference evidence="2" key="2">
    <citation type="submission" date="2022-12" db="EMBL/GenBank/DDBJ databases">
        <title>Draft Genome Sequences of Bacillus licheniformis and Bacillus paralicheniformis strains isolated from Irish skim milk powders.</title>
        <authorList>
            <person name="Lourenco A."/>
            <person name="Li F."/>
            <person name="Geraldine D."/>
            <person name="Tobin J.T."/>
            <person name="Butler F."/>
            <person name="Jordan K."/>
            <person name="Obrien T."/>
        </authorList>
    </citation>
    <scope>NUCLEOTIDE SEQUENCE</scope>
    <source>
        <strain evidence="2">3370</strain>
    </source>
</reference>
<evidence type="ECO:0000313" key="3">
    <source>
        <dbReference type="EMBL" id="OLF93790.1"/>
    </source>
</evidence>
<evidence type="ECO:0000313" key="2">
    <source>
        <dbReference type="EMBL" id="MDE1453957.1"/>
    </source>
</evidence>
<dbReference type="RefSeq" id="WP_023857752.1">
    <property type="nucleotide sequence ID" value="NZ_AP023088.1"/>
</dbReference>
<organism evidence="3 4">
    <name type="scientific">Bacillus paralicheniformis</name>
    <dbReference type="NCBI Taxonomy" id="1648923"/>
    <lineage>
        <taxon>Bacteria</taxon>
        <taxon>Bacillati</taxon>
        <taxon>Bacillota</taxon>
        <taxon>Bacilli</taxon>
        <taxon>Bacillales</taxon>
        <taxon>Bacillaceae</taxon>
        <taxon>Bacillus</taxon>
    </lineage>
</organism>